<feature type="domain" description="Monopolin complex subunit Csm1/Pcs1 C-terminal" evidence="3">
    <location>
        <begin position="445"/>
        <end position="541"/>
    </location>
</feature>
<feature type="region of interest" description="Disordered" evidence="2">
    <location>
        <begin position="494"/>
        <end position="515"/>
    </location>
</feature>
<keyword evidence="1" id="KW-0175">Coiled coil</keyword>
<feature type="compositionally biased region" description="Acidic residues" evidence="2">
    <location>
        <begin position="129"/>
        <end position="140"/>
    </location>
</feature>
<evidence type="ECO:0000259" key="3">
    <source>
        <dbReference type="Pfam" id="PF12539"/>
    </source>
</evidence>
<gene>
    <name evidence="4" type="ORF">B0H66DRAFT_247352</name>
</gene>
<dbReference type="GO" id="GO:1990644">
    <property type="term" value="F:microtubule site clamp"/>
    <property type="evidence" value="ECO:0007669"/>
    <property type="project" value="TreeGrafter"/>
</dbReference>
<dbReference type="CDD" id="cd23787">
    <property type="entry name" value="RWD_CSM1"/>
    <property type="match status" value="1"/>
</dbReference>
<evidence type="ECO:0000256" key="2">
    <source>
        <dbReference type="SAM" id="MobiDB-lite"/>
    </source>
</evidence>
<feature type="compositionally biased region" description="Acidic residues" evidence="2">
    <location>
        <begin position="194"/>
        <end position="204"/>
    </location>
</feature>
<dbReference type="FunFam" id="3.90.1150.80:FF:000001">
    <property type="entry name" value="Chromosome segregation protein (Pcs1)"/>
    <property type="match status" value="1"/>
</dbReference>
<dbReference type="GO" id="GO:0051315">
    <property type="term" value="P:attachment of mitotic spindle microtubules to kinetochore"/>
    <property type="evidence" value="ECO:0007669"/>
    <property type="project" value="TreeGrafter"/>
</dbReference>
<reference evidence="4" key="2">
    <citation type="submission" date="2023-06" db="EMBL/GenBank/DDBJ databases">
        <authorList>
            <consortium name="Lawrence Berkeley National Laboratory"/>
            <person name="Haridas S."/>
            <person name="Hensen N."/>
            <person name="Bonometti L."/>
            <person name="Westerberg I."/>
            <person name="Brannstrom I.O."/>
            <person name="Guillou S."/>
            <person name="Cros-Aarteil S."/>
            <person name="Calhoun S."/>
            <person name="Kuo A."/>
            <person name="Mondo S."/>
            <person name="Pangilinan J."/>
            <person name="Riley R."/>
            <person name="Labutti K."/>
            <person name="Andreopoulos B."/>
            <person name="Lipzen A."/>
            <person name="Chen C."/>
            <person name="Yanf M."/>
            <person name="Daum C."/>
            <person name="Ng V."/>
            <person name="Clum A."/>
            <person name="Steindorff A."/>
            <person name="Ohm R."/>
            <person name="Martin F."/>
            <person name="Silar P."/>
            <person name="Natvig D."/>
            <person name="Lalanne C."/>
            <person name="Gautier V."/>
            <person name="Ament-Velasquez S.L."/>
            <person name="Kruys A."/>
            <person name="Hutchinson M.I."/>
            <person name="Powell A.J."/>
            <person name="Barry K."/>
            <person name="Miller A.N."/>
            <person name="Grigoriev I.V."/>
            <person name="Debuchy R."/>
            <person name="Gladieux P."/>
            <person name="Thoren M.H."/>
            <person name="Johannesson H."/>
        </authorList>
    </citation>
    <scope>NUCLEOTIDE SEQUENCE</scope>
    <source>
        <strain evidence="4">CBS 118394</strain>
    </source>
</reference>
<dbReference type="GO" id="GO:0034506">
    <property type="term" value="C:chromosome, centromeric core domain"/>
    <property type="evidence" value="ECO:0007669"/>
    <property type="project" value="TreeGrafter"/>
</dbReference>
<evidence type="ECO:0000256" key="1">
    <source>
        <dbReference type="SAM" id="Coils"/>
    </source>
</evidence>
<keyword evidence="5" id="KW-1185">Reference proteome</keyword>
<dbReference type="GO" id="GO:0072686">
    <property type="term" value="C:mitotic spindle"/>
    <property type="evidence" value="ECO:0007669"/>
    <property type="project" value="TreeGrafter"/>
</dbReference>
<dbReference type="PANTHER" id="PTHR28006:SF1">
    <property type="entry name" value="MONOPOLIN COMPLEX SUBUNIT CSM1"/>
    <property type="match status" value="1"/>
</dbReference>
<dbReference type="PANTHER" id="PTHR28006">
    <property type="entry name" value="MONOPOLIN COMPLEX SUBUNIT CSM1"/>
    <property type="match status" value="1"/>
</dbReference>
<protein>
    <submittedName>
        <fullName evidence="4">Chromosome segregation protein Csm1/Pcs1-domain-containing protein</fullName>
    </submittedName>
</protein>
<dbReference type="GO" id="GO:0005730">
    <property type="term" value="C:nucleolus"/>
    <property type="evidence" value="ECO:0007669"/>
    <property type="project" value="TreeGrafter"/>
</dbReference>
<sequence>MSSAKFRSQLLELVDSDSEDGLSGGVITTTTTIARKLATKKLVSPVVNTKKIKNNAAMPPAKKRAGRQPAATAAANKVTKPAQKKRRAAAAVEEDDGASSTVLVEKSANVPPATTTTTRGRKRAAPAVVEEDDDDVEDTVMVDAPATAQTAVPKATTRGRPKKTAAAGEAKPEPPVRAAQRGRKAMTKKHEAVEEAEEEDETEIPETQQPQDLEEASRVELSEPEDDDDNDDNRGVEQEEPPIVPRGSRRNASAAPQALPSPTKRRPIYGSSASPSKDGGGDGPALRRRLGEMTQKYEALELRYRDLREIAVREAESNFDKLRKQGEEKSKSADELIASLKNELAAQREAAKETQRLRKQLEASDANVESLEAKVRELTTSLGEYKTEIKALNMKLTAARTAEAAAAAKVVAMPGSAMKANGNPRMMANMAKGNASSIATINAQKKEDLYGDLTGLIVLGIEREGDEDVYDCIQTGRNGSLHFKLAIQADPSLTNGSVTAEGGGGEDGPRSRYTPLIHPDRDRELMDKLPDYLTDEIDFPRAHTAKFYARVTKALTEH</sequence>
<dbReference type="Pfam" id="PF12539">
    <property type="entry name" value="Csm1"/>
    <property type="match status" value="1"/>
</dbReference>
<dbReference type="AlphaFoldDB" id="A0AAE0I4V6"/>
<feature type="region of interest" description="Disordered" evidence="2">
    <location>
        <begin position="55"/>
        <end position="287"/>
    </location>
</feature>
<evidence type="ECO:0000313" key="5">
    <source>
        <dbReference type="Proteomes" id="UP001283341"/>
    </source>
</evidence>
<feature type="compositionally biased region" description="Acidic residues" evidence="2">
    <location>
        <begin position="222"/>
        <end position="231"/>
    </location>
</feature>
<dbReference type="Proteomes" id="UP001283341">
    <property type="component" value="Unassembled WGS sequence"/>
</dbReference>
<evidence type="ECO:0000313" key="4">
    <source>
        <dbReference type="EMBL" id="KAK3318673.1"/>
    </source>
</evidence>
<organism evidence="4 5">
    <name type="scientific">Apodospora peruviana</name>
    <dbReference type="NCBI Taxonomy" id="516989"/>
    <lineage>
        <taxon>Eukaryota</taxon>
        <taxon>Fungi</taxon>
        <taxon>Dikarya</taxon>
        <taxon>Ascomycota</taxon>
        <taxon>Pezizomycotina</taxon>
        <taxon>Sordariomycetes</taxon>
        <taxon>Sordariomycetidae</taxon>
        <taxon>Sordariales</taxon>
        <taxon>Lasiosphaeriaceae</taxon>
        <taxon>Apodospora</taxon>
    </lineage>
</organism>
<accession>A0AAE0I4V6</accession>
<dbReference type="EMBL" id="JAUEDM010000004">
    <property type="protein sequence ID" value="KAK3318673.1"/>
    <property type="molecule type" value="Genomic_DNA"/>
</dbReference>
<name>A0AAE0I4V6_9PEZI</name>
<dbReference type="InterPro" id="IPR040349">
    <property type="entry name" value="Csm1/Pcs1"/>
</dbReference>
<dbReference type="InterPro" id="IPR020981">
    <property type="entry name" value="Csm1/Pcs1_C"/>
</dbReference>
<comment type="caution">
    <text evidence="4">The sequence shown here is derived from an EMBL/GenBank/DDBJ whole genome shotgun (WGS) entry which is preliminary data.</text>
</comment>
<dbReference type="InterPro" id="IPR038608">
    <property type="entry name" value="Csm1/Pcs1_C_sf"/>
</dbReference>
<dbReference type="GO" id="GO:0033551">
    <property type="term" value="C:monopolin complex"/>
    <property type="evidence" value="ECO:0007669"/>
    <property type="project" value="InterPro"/>
</dbReference>
<dbReference type="Gene3D" id="3.90.1150.80">
    <property type="match status" value="1"/>
</dbReference>
<dbReference type="Gene3D" id="1.10.287.1490">
    <property type="match status" value="1"/>
</dbReference>
<dbReference type="GO" id="GO:0045144">
    <property type="term" value="P:meiotic sister chromatid segregation"/>
    <property type="evidence" value="ECO:0007669"/>
    <property type="project" value="TreeGrafter"/>
</dbReference>
<feature type="coiled-coil region" evidence="1">
    <location>
        <begin position="290"/>
        <end position="395"/>
    </location>
</feature>
<proteinExistence type="predicted"/>
<reference evidence="4" key="1">
    <citation type="journal article" date="2023" name="Mol. Phylogenet. Evol.">
        <title>Genome-scale phylogeny and comparative genomics of the fungal order Sordariales.</title>
        <authorList>
            <person name="Hensen N."/>
            <person name="Bonometti L."/>
            <person name="Westerberg I."/>
            <person name="Brannstrom I.O."/>
            <person name="Guillou S."/>
            <person name="Cros-Aarteil S."/>
            <person name="Calhoun S."/>
            <person name="Haridas S."/>
            <person name="Kuo A."/>
            <person name="Mondo S."/>
            <person name="Pangilinan J."/>
            <person name="Riley R."/>
            <person name="LaButti K."/>
            <person name="Andreopoulos B."/>
            <person name="Lipzen A."/>
            <person name="Chen C."/>
            <person name="Yan M."/>
            <person name="Daum C."/>
            <person name="Ng V."/>
            <person name="Clum A."/>
            <person name="Steindorff A."/>
            <person name="Ohm R.A."/>
            <person name="Martin F."/>
            <person name="Silar P."/>
            <person name="Natvig D.O."/>
            <person name="Lalanne C."/>
            <person name="Gautier V."/>
            <person name="Ament-Velasquez S.L."/>
            <person name="Kruys A."/>
            <person name="Hutchinson M.I."/>
            <person name="Powell A.J."/>
            <person name="Barry K."/>
            <person name="Miller A.N."/>
            <person name="Grigoriev I.V."/>
            <person name="Debuchy R."/>
            <person name="Gladieux P."/>
            <person name="Hiltunen Thoren M."/>
            <person name="Johannesson H."/>
        </authorList>
    </citation>
    <scope>NUCLEOTIDE SEQUENCE</scope>
    <source>
        <strain evidence="4">CBS 118394</strain>
    </source>
</reference>